<name>A0ABR9UTA6_9CHRO</name>
<reference evidence="8 9" key="1">
    <citation type="submission" date="2020-10" db="EMBL/GenBank/DDBJ databases">
        <authorList>
            <person name="Castelo-Branco R."/>
            <person name="Eusebio N."/>
            <person name="Adriana R."/>
            <person name="Vieira A."/>
            <person name="Brugerolle De Fraissinette N."/>
            <person name="Rezende De Castro R."/>
            <person name="Schneider M.P."/>
            <person name="Vasconcelos V."/>
            <person name="Leao P.N."/>
        </authorList>
    </citation>
    <scope>NUCLEOTIDE SEQUENCE [LARGE SCALE GENOMIC DNA]</scope>
    <source>
        <strain evidence="8 9">LEGE 06123</strain>
    </source>
</reference>
<dbReference type="InterPro" id="IPR058625">
    <property type="entry name" value="MdtA-like_BSH"/>
</dbReference>
<dbReference type="RefSeq" id="WP_193932657.1">
    <property type="nucleotide sequence ID" value="NZ_CAWPMZ010000065.1"/>
</dbReference>
<feature type="coiled-coil region" evidence="3">
    <location>
        <begin position="147"/>
        <end position="254"/>
    </location>
</feature>
<dbReference type="Pfam" id="PF25944">
    <property type="entry name" value="Beta-barrel_RND"/>
    <property type="match status" value="1"/>
</dbReference>
<evidence type="ECO:0000313" key="9">
    <source>
        <dbReference type="Proteomes" id="UP000651156"/>
    </source>
</evidence>
<dbReference type="Gene3D" id="2.40.420.20">
    <property type="match status" value="1"/>
</dbReference>
<evidence type="ECO:0000256" key="2">
    <source>
        <dbReference type="ARBA" id="ARBA00009477"/>
    </source>
</evidence>
<gene>
    <name evidence="8" type="ORF">IQ230_14410</name>
</gene>
<dbReference type="Gene3D" id="1.10.287.470">
    <property type="entry name" value="Helix hairpin bin"/>
    <property type="match status" value="1"/>
</dbReference>
<keyword evidence="5" id="KW-0472">Membrane</keyword>
<organism evidence="8 9">
    <name type="scientific">Gloeocapsopsis crepidinum LEGE 06123</name>
    <dbReference type="NCBI Taxonomy" id="588587"/>
    <lineage>
        <taxon>Bacteria</taxon>
        <taxon>Bacillati</taxon>
        <taxon>Cyanobacteriota</taxon>
        <taxon>Cyanophyceae</taxon>
        <taxon>Oscillatoriophycideae</taxon>
        <taxon>Chroococcales</taxon>
        <taxon>Chroococcaceae</taxon>
        <taxon>Gloeocapsopsis</taxon>
    </lineage>
</organism>
<dbReference type="PANTHER" id="PTHR30469:SF39">
    <property type="entry name" value="SLL0180 PROTEIN"/>
    <property type="match status" value="1"/>
</dbReference>
<dbReference type="SUPFAM" id="SSF111369">
    <property type="entry name" value="HlyD-like secretion proteins"/>
    <property type="match status" value="2"/>
</dbReference>
<accession>A0ABR9UTA6</accession>
<evidence type="ECO:0000256" key="4">
    <source>
        <dbReference type="SAM" id="MobiDB-lite"/>
    </source>
</evidence>
<protein>
    <submittedName>
        <fullName evidence="8">Efflux RND transporter periplasmic adaptor subunit</fullName>
    </submittedName>
</protein>
<dbReference type="Gene3D" id="2.40.30.170">
    <property type="match status" value="1"/>
</dbReference>
<evidence type="ECO:0000256" key="5">
    <source>
        <dbReference type="SAM" id="Phobius"/>
    </source>
</evidence>
<keyword evidence="9" id="KW-1185">Reference proteome</keyword>
<sequence>MAQSNSDYPKAPEQTLDESSPRRKSRSRSKRRNRWIAIISAVVLLTGLGFGWRWWVSSRSGAEGPAAGQMQGIPVKLETLETTTVENTTDFIGSLESQRAVTLRPEVTGRVSRILVDSGDRVSAGTSLIQLRPDQQQANLASVQASVNSARAIRANAQSQIEALEAERIAQQAEVELQEEEFRRISTLVNQGALPRQQLDSVVRDRRTAQANLNAINRRIQAARASLQEAEAGLQQAQANAQLATAELQETTITAPFSGIVGDIPVRLGDVVTNSDTLTTVTQNSPLELRLSIPLERAPDLRQGQQVELTDTQGNIITTGQISFIAPRVDPNAQSILAKATFSNQEERLRDGQFVRARVIWSEQPGILIPTTAITRLAGEPFIFVAETPQPGSDAPSAAPEGAPTPKLIARQRPVELGSLQGNNYQVLSGVEPGEQVVVSGILNLMDGAPIVPDTAMSQPVGANVPQ</sequence>
<evidence type="ECO:0000259" key="6">
    <source>
        <dbReference type="Pfam" id="PF25917"/>
    </source>
</evidence>
<dbReference type="InterPro" id="IPR006143">
    <property type="entry name" value="RND_pump_MFP"/>
</dbReference>
<evidence type="ECO:0000259" key="7">
    <source>
        <dbReference type="Pfam" id="PF25944"/>
    </source>
</evidence>
<dbReference type="Pfam" id="PF25917">
    <property type="entry name" value="BSH_RND"/>
    <property type="match status" value="1"/>
</dbReference>
<evidence type="ECO:0000256" key="3">
    <source>
        <dbReference type="SAM" id="Coils"/>
    </source>
</evidence>
<comment type="caution">
    <text evidence="8">The sequence shown here is derived from an EMBL/GenBank/DDBJ whole genome shotgun (WGS) entry which is preliminary data.</text>
</comment>
<dbReference type="Gene3D" id="2.40.50.100">
    <property type="match status" value="1"/>
</dbReference>
<keyword evidence="3" id="KW-0175">Coiled coil</keyword>
<dbReference type="NCBIfam" id="TIGR01730">
    <property type="entry name" value="RND_mfp"/>
    <property type="match status" value="1"/>
</dbReference>
<feature type="region of interest" description="Disordered" evidence="4">
    <location>
        <begin position="1"/>
        <end position="28"/>
    </location>
</feature>
<dbReference type="EMBL" id="JADEWN010000034">
    <property type="protein sequence ID" value="MBE9191519.1"/>
    <property type="molecule type" value="Genomic_DNA"/>
</dbReference>
<evidence type="ECO:0000256" key="1">
    <source>
        <dbReference type="ARBA" id="ARBA00004236"/>
    </source>
</evidence>
<dbReference type="Proteomes" id="UP000651156">
    <property type="component" value="Unassembled WGS sequence"/>
</dbReference>
<keyword evidence="5" id="KW-0812">Transmembrane</keyword>
<keyword evidence="5" id="KW-1133">Transmembrane helix</keyword>
<comment type="subcellular location">
    <subcellularLocation>
        <location evidence="1">Cell membrane</location>
    </subcellularLocation>
</comment>
<dbReference type="InterPro" id="IPR058626">
    <property type="entry name" value="MdtA-like_b-barrel"/>
</dbReference>
<feature type="transmembrane region" description="Helical" evidence="5">
    <location>
        <begin position="35"/>
        <end position="55"/>
    </location>
</feature>
<feature type="domain" description="Multidrug resistance protein MdtA-like beta-barrel" evidence="7">
    <location>
        <begin position="302"/>
        <end position="359"/>
    </location>
</feature>
<comment type="similarity">
    <text evidence="2">Belongs to the membrane fusion protein (MFP) (TC 8.A.1) family.</text>
</comment>
<feature type="domain" description="Multidrug resistance protein MdtA-like barrel-sandwich hybrid" evidence="6">
    <location>
        <begin position="99"/>
        <end position="282"/>
    </location>
</feature>
<proteinExistence type="inferred from homology"/>
<evidence type="ECO:0000313" key="8">
    <source>
        <dbReference type="EMBL" id="MBE9191519.1"/>
    </source>
</evidence>
<dbReference type="PANTHER" id="PTHR30469">
    <property type="entry name" value="MULTIDRUG RESISTANCE PROTEIN MDTA"/>
    <property type="match status" value="1"/>
</dbReference>